<evidence type="ECO:0000313" key="2">
    <source>
        <dbReference type="Proteomes" id="UP000004525"/>
    </source>
</evidence>
<accession>C2JZI5</accession>
<evidence type="ECO:0000313" key="1">
    <source>
        <dbReference type="EMBL" id="EEN79533.1"/>
    </source>
</evidence>
<reference evidence="1" key="1">
    <citation type="submission" date="2009-01" db="EMBL/GenBank/DDBJ databases">
        <authorList>
            <person name="Qin X."/>
            <person name="Bachman B."/>
            <person name="Battles P."/>
            <person name="Bell A."/>
            <person name="Bess C."/>
            <person name="Bickham C."/>
            <person name="Chaboub L."/>
            <person name="Chen D."/>
            <person name="Coyle M."/>
            <person name="Deiros D.R."/>
            <person name="Dinh H."/>
            <person name="Forbes L."/>
            <person name="Fowler G."/>
            <person name="Francisco L."/>
            <person name="Fu Q."/>
            <person name="Gubbala S."/>
            <person name="Hale W."/>
            <person name="Han Y."/>
            <person name="Hemphill L."/>
            <person name="Highlander S.K."/>
            <person name="Hirani K."/>
            <person name="Hogues M."/>
            <person name="Jackson L."/>
            <person name="Jakkamsetti A."/>
            <person name="Javaid M."/>
            <person name="Jiang H."/>
            <person name="Korchina V."/>
            <person name="Kovar C."/>
            <person name="Lara F."/>
            <person name="Lee S."/>
            <person name="Mata R."/>
            <person name="Mathew T."/>
            <person name="Moen C."/>
            <person name="Morales K."/>
            <person name="Munidasa M."/>
            <person name="Nazareth L."/>
            <person name="Ngo R."/>
            <person name="Nguyen L."/>
            <person name="Okwuonu G."/>
            <person name="Ongeri F."/>
            <person name="Patil S."/>
            <person name="Petrosino J."/>
            <person name="Pham C."/>
            <person name="Pham P."/>
            <person name="Pu L.-L."/>
            <person name="Puazo M."/>
            <person name="Raj R."/>
            <person name="Reid J."/>
            <person name="Rouhana J."/>
            <person name="Saada N."/>
            <person name="Shang Y."/>
            <person name="Simmons D."/>
            <person name="Thornton R."/>
            <person name="Warren J."/>
            <person name="Weissenberger G."/>
            <person name="Zhang J."/>
            <person name="Zhang L."/>
            <person name="Zhou C."/>
            <person name="Zhu D."/>
            <person name="Muzny D."/>
            <person name="Worley K."/>
            <person name="Gibbs R."/>
        </authorList>
    </citation>
    <scope>NUCLEOTIDE SEQUENCE [LARGE SCALE GENOMIC DNA]</scope>
    <source>
        <strain evidence="1">LMS2-1</strain>
    </source>
</reference>
<gene>
    <name evidence="1" type="ORF">HMPREF0539_2320</name>
</gene>
<name>C2JZI5_LACRM</name>
<comment type="caution">
    <text evidence="1">The sequence shown here is derived from an EMBL/GenBank/DDBJ whole genome shotgun (WGS) entry which is preliminary data.</text>
</comment>
<dbReference type="HOGENOM" id="CLU_1914409_0_0_9"/>
<dbReference type="Proteomes" id="UP000004525">
    <property type="component" value="Unassembled WGS sequence"/>
</dbReference>
<dbReference type="AlphaFoldDB" id="C2JZI5"/>
<dbReference type="EMBL" id="ACIZ01000098">
    <property type="protein sequence ID" value="EEN79533.1"/>
    <property type="molecule type" value="Genomic_DNA"/>
</dbReference>
<organism evidence="1 2">
    <name type="scientific">Lacticaseibacillus rhamnosus (strain LMS2-1)</name>
    <dbReference type="NCBI Taxonomy" id="525361"/>
    <lineage>
        <taxon>Bacteria</taxon>
        <taxon>Bacillati</taxon>
        <taxon>Bacillota</taxon>
        <taxon>Bacilli</taxon>
        <taxon>Lactobacillales</taxon>
        <taxon>Lactobacillaceae</taxon>
        <taxon>Lacticaseibacillus</taxon>
    </lineage>
</organism>
<proteinExistence type="predicted"/>
<sequence>MNASRRGWQSECTRALQLRSLHANFCADERVIERKKNYQIAQNKKRKKKPQAANLLELGPDLMTTEEHFQSTGVLKNARCLKRYIPLNLRRSVIKQPIFFVENIFRSELSCIVTLFNRNLIKPIKVSLDMNF</sequence>
<keyword evidence="2" id="KW-1185">Reference proteome</keyword>
<dbReference type="NCBIfam" id="NF040518">
    <property type="entry name" value="Lacto_Palin_RP3"/>
    <property type="match status" value="1"/>
</dbReference>
<protein>
    <submittedName>
        <fullName evidence="1">Uncharacterized protein</fullName>
    </submittedName>
</protein>
<dbReference type="AntiFam" id="ANF00268">
    <property type="entry name" value="DNA repeat translations related to WP_015765070.1"/>
</dbReference>